<keyword evidence="1" id="KW-0812">Transmembrane</keyword>
<dbReference type="EMBL" id="FTOL01000003">
    <property type="protein sequence ID" value="SIS92414.1"/>
    <property type="molecule type" value="Genomic_DNA"/>
</dbReference>
<keyword evidence="1" id="KW-1133">Transmembrane helix</keyword>
<name>A0A1N7N251_9FLAO</name>
<dbReference type="STRING" id="373668.SAMN05421786_103140"/>
<evidence type="ECO:0000256" key="1">
    <source>
        <dbReference type="SAM" id="Phobius"/>
    </source>
</evidence>
<keyword evidence="4" id="KW-1185">Reference proteome</keyword>
<dbReference type="Pfam" id="PF13239">
    <property type="entry name" value="2TM"/>
    <property type="match status" value="1"/>
</dbReference>
<evidence type="ECO:0000313" key="4">
    <source>
        <dbReference type="Proteomes" id="UP000186744"/>
    </source>
</evidence>
<dbReference type="RefSeq" id="WP_076551898.1">
    <property type="nucleotide sequence ID" value="NZ_FTOL01000003.1"/>
</dbReference>
<sequence>MNYNNTNNRAQQLKKFYKNLMWFGIIAGIVIGNDLIREGFHYNVLSGHFILTVWALILVVKAISLFVFNDEWERKIIEKEEGKNKKMIDL</sequence>
<dbReference type="InterPro" id="IPR025698">
    <property type="entry name" value="2TM_dom"/>
</dbReference>
<accession>A0A1N7N251</accession>
<protein>
    <submittedName>
        <fullName evidence="3">2TM domain-containing protein</fullName>
    </submittedName>
</protein>
<proteinExistence type="predicted"/>
<reference evidence="4" key="1">
    <citation type="submission" date="2017-01" db="EMBL/GenBank/DDBJ databases">
        <authorList>
            <person name="Varghese N."/>
            <person name="Submissions S."/>
        </authorList>
    </citation>
    <scope>NUCLEOTIDE SEQUENCE [LARGE SCALE GENOMIC DNA]</scope>
    <source>
        <strain evidence="4">DSM 18017</strain>
    </source>
</reference>
<dbReference type="OrthoDB" id="1260494at2"/>
<organism evidence="3 4">
    <name type="scientific">Chryseobacterium ureilyticum</name>
    <dbReference type="NCBI Taxonomy" id="373668"/>
    <lineage>
        <taxon>Bacteria</taxon>
        <taxon>Pseudomonadati</taxon>
        <taxon>Bacteroidota</taxon>
        <taxon>Flavobacteriia</taxon>
        <taxon>Flavobacteriales</taxon>
        <taxon>Weeksellaceae</taxon>
        <taxon>Chryseobacterium group</taxon>
        <taxon>Chryseobacterium</taxon>
    </lineage>
</organism>
<dbReference type="AlphaFoldDB" id="A0A1N7N251"/>
<keyword evidence="1" id="KW-0472">Membrane</keyword>
<gene>
    <name evidence="3" type="ORF">SAMN05421786_103140</name>
</gene>
<dbReference type="Proteomes" id="UP000186744">
    <property type="component" value="Unassembled WGS sequence"/>
</dbReference>
<feature type="transmembrane region" description="Helical" evidence="1">
    <location>
        <begin position="20"/>
        <end position="36"/>
    </location>
</feature>
<evidence type="ECO:0000313" key="3">
    <source>
        <dbReference type="EMBL" id="SIS92414.1"/>
    </source>
</evidence>
<feature type="domain" description="2TM" evidence="2">
    <location>
        <begin position="7"/>
        <end position="80"/>
    </location>
</feature>
<evidence type="ECO:0000259" key="2">
    <source>
        <dbReference type="Pfam" id="PF13239"/>
    </source>
</evidence>
<feature type="transmembrane region" description="Helical" evidence="1">
    <location>
        <begin position="48"/>
        <end position="68"/>
    </location>
</feature>